<gene>
    <name evidence="4" type="ORF">HYZ11_00330</name>
</gene>
<dbReference type="InterPro" id="IPR050065">
    <property type="entry name" value="GlmU-like"/>
</dbReference>
<evidence type="ECO:0000313" key="4">
    <source>
        <dbReference type="EMBL" id="MBI3126034.1"/>
    </source>
</evidence>
<feature type="domain" description="MobA-like NTP transferase" evidence="3">
    <location>
        <begin position="3"/>
        <end position="118"/>
    </location>
</feature>
<reference evidence="4" key="1">
    <citation type="submission" date="2020-07" db="EMBL/GenBank/DDBJ databases">
        <title>Huge and variable diversity of episymbiotic CPR bacteria and DPANN archaea in groundwater ecosystems.</title>
        <authorList>
            <person name="He C.Y."/>
            <person name="Keren R."/>
            <person name="Whittaker M."/>
            <person name="Farag I.F."/>
            <person name="Doudna J."/>
            <person name="Cate J.H.D."/>
            <person name="Banfield J.F."/>
        </authorList>
    </citation>
    <scope>NUCLEOTIDE SEQUENCE</scope>
    <source>
        <strain evidence="4">NC_groundwater_763_Ag_S-0.2um_68_21</strain>
    </source>
</reference>
<dbReference type="Proteomes" id="UP000782312">
    <property type="component" value="Unassembled WGS sequence"/>
</dbReference>
<dbReference type="Gene3D" id="3.90.550.10">
    <property type="entry name" value="Spore Coat Polysaccharide Biosynthesis Protein SpsA, Chain A"/>
    <property type="match status" value="1"/>
</dbReference>
<evidence type="ECO:0000313" key="5">
    <source>
        <dbReference type="Proteomes" id="UP000782312"/>
    </source>
</evidence>
<proteinExistence type="predicted"/>
<dbReference type="InterPro" id="IPR029044">
    <property type="entry name" value="Nucleotide-diphossugar_trans"/>
</dbReference>
<keyword evidence="1" id="KW-0808">Transferase</keyword>
<dbReference type="InterPro" id="IPR025877">
    <property type="entry name" value="MobA-like_NTP_Trfase"/>
</dbReference>
<name>A0A932HYF3_UNCTE</name>
<dbReference type="Pfam" id="PF12804">
    <property type="entry name" value="NTP_transf_3"/>
    <property type="match status" value="1"/>
</dbReference>
<keyword evidence="2 4" id="KW-0548">Nucleotidyltransferase</keyword>
<dbReference type="SUPFAM" id="SSF53448">
    <property type="entry name" value="Nucleotide-diphospho-sugar transferases"/>
    <property type="match status" value="1"/>
</dbReference>
<dbReference type="PANTHER" id="PTHR43584">
    <property type="entry name" value="NUCLEOTIDYL TRANSFERASE"/>
    <property type="match status" value="1"/>
</dbReference>
<evidence type="ECO:0000256" key="2">
    <source>
        <dbReference type="ARBA" id="ARBA00022695"/>
    </source>
</evidence>
<dbReference type="CDD" id="cd02523">
    <property type="entry name" value="PC_cytidylyltransferase"/>
    <property type="match status" value="1"/>
</dbReference>
<comment type="caution">
    <text evidence="4">The sequence shown here is derived from an EMBL/GenBank/DDBJ whole genome shotgun (WGS) entry which is preliminary data.</text>
</comment>
<dbReference type="EMBL" id="JACPUR010000001">
    <property type="protein sequence ID" value="MBI3126034.1"/>
    <property type="molecule type" value="Genomic_DNA"/>
</dbReference>
<accession>A0A932HYF3</accession>
<evidence type="ECO:0000259" key="3">
    <source>
        <dbReference type="Pfam" id="PF12804"/>
    </source>
</evidence>
<evidence type="ECO:0000256" key="1">
    <source>
        <dbReference type="ARBA" id="ARBA00022679"/>
    </source>
</evidence>
<sequence length="269" mass="30209">MKAIILAAGKGTRLGEYTRDLPKGMLQFMGKSLVERQVETYRRCGVSRIIVVGGYRADRLDLPGTIPYVNEDYEITNMVESLMCARGELEGDVLVSYGDVLFEDRVLRQIMSAAVEIGVTVDKAWRPYWEFRYGDPSRDTESLGLGPDGRIVDIGRPDPPIEQIDGRYVGLLKFAARGVSTLKEVYDSARAAHWGRPWRSSRSFQTGYMTDLLQEIIDRGHRVDPLLIEGGWLEFDTTEDYEKTCRAAKTGELGQFFRLMDLPPGGQGG</sequence>
<dbReference type="AlphaFoldDB" id="A0A932HYF3"/>
<protein>
    <submittedName>
        <fullName evidence="4">Phosphocholine cytidylyltransferase family protein</fullName>
    </submittedName>
</protein>
<dbReference type="GO" id="GO:0016779">
    <property type="term" value="F:nucleotidyltransferase activity"/>
    <property type="evidence" value="ECO:0007669"/>
    <property type="project" value="UniProtKB-KW"/>
</dbReference>
<organism evidence="4 5">
    <name type="scientific">Tectimicrobiota bacterium</name>
    <dbReference type="NCBI Taxonomy" id="2528274"/>
    <lineage>
        <taxon>Bacteria</taxon>
        <taxon>Pseudomonadati</taxon>
        <taxon>Nitrospinota/Tectimicrobiota group</taxon>
        <taxon>Candidatus Tectimicrobiota</taxon>
    </lineage>
</organism>
<dbReference type="PANTHER" id="PTHR43584:SF8">
    <property type="entry name" value="N-ACETYLMURAMATE ALPHA-1-PHOSPHATE URIDYLYLTRANSFERASE"/>
    <property type="match status" value="1"/>
</dbReference>